<dbReference type="GO" id="GO:0004664">
    <property type="term" value="F:prephenate dehydratase activity"/>
    <property type="evidence" value="ECO:0007669"/>
    <property type="project" value="InterPro"/>
</dbReference>
<dbReference type="InterPro" id="IPR001086">
    <property type="entry name" value="Preph_deHydtase"/>
</dbReference>
<dbReference type="PROSITE" id="PS00857">
    <property type="entry name" value="PREPHENATE_DEHYDR_1"/>
    <property type="match status" value="2"/>
</dbReference>
<comment type="catalytic activity">
    <reaction evidence="11">
        <text>L-arogenate + H(+) = L-phenylalanine + CO2 + H2O</text>
        <dbReference type="Rhea" id="RHEA:12536"/>
        <dbReference type="ChEBI" id="CHEBI:15377"/>
        <dbReference type="ChEBI" id="CHEBI:15378"/>
        <dbReference type="ChEBI" id="CHEBI:16526"/>
        <dbReference type="ChEBI" id="CHEBI:58095"/>
        <dbReference type="ChEBI" id="CHEBI:58180"/>
        <dbReference type="EC" id="4.2.1.91"/>
    </reaction>
</comment>
<feature type="domain" description="Prephenate dehydratase" evidence="12">
    <location>
        <begin position="334"/>
        <end position="509"/>
    </location>
</feature>
<evidence type="ECO:0000256" key="1">
    <source>
        <dbReference type="ARBA" id="ARBA00004470"/>
    </source>
</evidence>
<evidence type="ECO:0000256" key="8">
    <source>
        <dbReference type="ARBA" id="ARBA00023141"/>
    </source>
</evidence>
<dbReference type="AlphaFoldDB" id="A0A8S9K5V7"/>
<keyword evidence="10 11" id="KW-0456">Lyase</keyword>
<evidence type="ECO:0000256" key="6">
    <source>
        <dbReference type="ARBA" id="ARBA00022640"/>
    </source>
</evidence>
<dbReference type="InterPro" id="IPR018528">
    <property type="entry name" value="Preph_deHydtase_CS"/>
</dbReference>
<evidence type="ECO:0000256" key="11">
    <source>
        <dbReference type="RuleBase" id="RU363004"/>
    </source>
</evidence>
<proteinExistence type="predicted"/>
<dbReference type="SUPFAM" id="SSF55021">
    <property type="entry name" value="ACT-like"/>
    <property type="match status" value="1"/>
</dbReference>
<dbReference type="CDD" id="cd04905">
    <property type="entry name" value="ACT_CM-PDT"/>
    <property type="match status" value="1"/>
</dbReference>
<evidence type="ECO:0000259" key="13">
    <source>
        <dbReference type="PROSITE" id="PS51671"/>
    </source>
</evidence>
<evidence type="ECO:0000256" key="4">
    <source>
        <dbReference type="ARBA" id="ARBA00022528"/>
    </source>
</evidence>
<accession>A0A8S9K5V7</accession>
<comment type="function">
    <text evidence="11">Converts the prephenate produced from the shikimate-chorismate pathway into phenylalanine.</text>
</comment>
<evidence type="ECO:0000256" key="7">
    <source>
        <dbReference type="ARBA" id="ARBA00022946"/>
    </source>
</evidence>
<comment type="subcellular location">
    <subcellularLocation>
        <location evidence="1 11">Plastid</location>
        <location evidence="1 11">Chloroplast stroma</location>
    </subcellularLocation>
</comment>
<dbReference type="Gene3D" id="3.40.190.10">
    <property type="entry name" value="Periplasmic binding protein-like II"/>
    <property type="match status" value="4"/>
</dbReference>
<organism evidence="14">
    <name type="scientific">Brassica cretica</name>
    <name type="common">Mustard</name>
    <dbReference type="NCBI Taxonomy" id="69181"/>
    <lineage>
        <taxon>Eukaryota</taxon>
        <taxon>Viridiplantae</taxon>
        <taxon>Streptophyta</taxon>
        <taxon>Embryophyta</taxon>
        <taxon>Tracheophyta</taxon>
        <taxon>Spermatophyta</taxon>
        <taxon>Magnoliopsida</taxon>
        <taxon>eudicotyledons</taxon>
        <taxon>Gunneridae</taxon>
        <taxon>Pentapetalae</taxon>
        <taxon>rosids</taxon>
        <taxon>malvids</taxon>
        <taxon>Brassicales</taxon>
        <taxon>Brassicaceae</taxon>
        <taxon>Brassiceae</taxon>
        <taxon>Brassica</taxon>
    </lineage>
</organism>
<dbReference type="PROSITE" id="PS51171">
    <property type="entry name" value="PREPHENATE_DEHYDR_3"/>
    <property type="match status" value="2"/>
</dbReference>
<dbReference type="PROSITE" id="PS00858">
    <property type="entry name" value="PREPHENATE_DEHYDR_2"/>
    <property type="match status" value="1"/>
</dbReference>
<dbReference type="InterPro" id="IPR045865">
    <property type="entry name" value="ACT-like_dom_sf"/>
</dbReference>
<keyword evidence="6 11" id="KW-0934">Plastid</keyword>
<gene>
    <name evidence="14" type="ORF">F2Q70_00039973</name>
</gene>
<dbReference type="PROSITE" id="PS51671">
    <property type="entry name" value="ACT"/>
    <property type="match status" value="1"/>
</dbReference>
<comment type="pathway">
    <text evidence="2 11">Amino-acid biosynthesis; L-phenylalanine biosynthesis; L-phenylalanine from L-arogenate: step 1/1.</text>
</comment>
<evidence type="ECO:0000256" key="5">
    <source>
        <dbReference type="ARBA" id="ARBA00022605"/>
    </source>
</evidence>
<keyword evidence="9 11" id="KW-0584">Phenylalanine biosynthesis</keyword>
<dbReference type="PANTHER" id="PTHR21022">
    <property type="entry name" value="PREPHENATE DEHYDRATASE P PROTEIN"/>
    <property type="match status" value="1"/>
</dbReference>
<keyword evidence="4 11" id="KW-0150">Chloroplast</keyword>
<protein>
    <recommendedName>
        <fullName evidence="3 11">Arogenate dehydratase</fullName>
        <ecNumber evidence="3 11">4.2.1.91</ecNumber>
    </recommendedName>
</protein>
<evidence type="ECO:0000259" key="12">
    <source>
        <dbReference type="PROSITE" id="PS51171"/>
    </source>
</evidence>
<feature type="domain" description="ACT" evidence="13">
    <location>
        <begin position="260"/>
        <end position="354"/>
    </location>
</feature>
<evidence type="ECO:0000256" key="2">
    <source>
        <dbReference type="ARBA" id="ARBA00004929"/>
    </source>
</evidence>
<dbReference type="Pfam" id="PF00800">
    <property type="entry name" value="PDT"/>
    <property type="match status" value="2"/>
</dbReference>
<dbReference type="InterPro" id="IPR002912">
    <property type="entry name" value="ACT_dom"/>
</dbReference>
<sequence>MAGLAISPPLSLTFSSRARNAKPTSYVSLNQRNLTRRIVSALPSPYGDSLKAEPLSANSLYSSAGDDSKVRISFQGIPGAYSETAALEAYPNCETVPCEHFETAFQAVELWLVDKAVLPIENSVGGSIHRNYDLLLRHRLHIVQEVHLPVNHCLLGVPGVNKEEIKRVLSHPQALDQCVNSLNDLGIQRLSAKDTATAAQTVASSGKKDVGAIASVRAANIYGLDILAENIQDDANNVTRFLILSREPMIPRTDRPYKTSIVFSLEEGPGVLFKALAVFALRSINLSKIESRPQRRRPLRVVDGSNNGSAKSFDYLFYIDFEASMAEIRAQHALGHLQGIPGAYSETAALEAYPNCETVPCEHFETAFQAVELWLVDKAVLPIENSVGGSIHRNYDLLLRHRLHIVQEVHLPVNHCLLGVPGVTKEEIKRVLSHPQALDQCVNSLNDLGIQRISAKDTATAAQTVASSGKKDVGAIASVRAANIYGLDILAENIQDDANNVTRFLILSREPMIPRTDRPYKVITNQLKLMVPNSNATVFSSDKYSVLAGRRSWCAVQGLGCFCIKKH</sequence>
<dbReference type="SUPFAM" id="SSF53850">
    <property type="entry name" value="Periplasmic binding protein-like II"/>
    <property type="match status" value="2"/>
</dbReference>
<dbReference type="PANTHER" id="PTHR21022:SF29">
    <property type="entry name" value="AROGENATE DEHYDRATASE"/>
    <property type="match status" value="1"/>
</dbReference>
<name>A0A8S9K5V7_BRACR</name>
<feature type="domain" description="Prephenate dehydratase" evidence="12">
    <location>
        <begin position="71"/>
        <end position="246"/>
    </location>
</feature>
<keyword evidence="7 11" id="KW-0809">Transit peptide</keyword>
<dbReference type="FunFam" id="3.40.190.10:FF:000028">
    <property type="entry name" value="Arogenate dehydratase"/>
    <property type="match status" value="2"/>
</dbReference>
<dbReference type="GO" id="GO:0047769">
    <property type="term" value="F:arogenate dehydratase activity"/>
    <property type="evidence" value="ECO:0007669"/>
    <property type="project" value="UniProtKB-UniRule"/>
</dbReference>
<dbReference type="FunFam" id="3.40.190.10:FF:000031">
    <property type="entry name" value="Arogenate dehydratase"/>
    <property type="match status" value="2"/>
</dbReference>
<keyword evidence="5 11" id="KW-0028">Amino-acid biosynthesis</keyword>
<dbReference type="GO" id="GO:0009570">
    <property type="term" value="C:chloroplast stroma"/>
    <property type="evidence" value="ECO:0007669"/>
    <property type="project" value="UniProtKB-SubCell"/>
</dbReference>
<dbReference type="EMBL" id="QGKY02000190">
    <property type="protein sequence ID" value="KAF2588993.1"/>
    <property type="molecule type" value="Genomic_DNA"/>
</dbReference>
<dbReference type="GO" id="GO:0009094">
    <property type="term" value="P:L-phenylalanine biosynthetic process"/>
    <property type="evidence" value="ECO:0007669"/>
    <property type="project" value="UniProtKB-KW"/>
</dbReference>
<dbReference type="CDD" id="cd13631">
    <property type="entry name" value="PBP2_Ct-PDT_like"/>
    <property type="match status" value="2"/>
</dbReference>
<dbReference type="Gene3D" id="3.30.70.260">
    <property type="match status" value="1"/>
</dbReference>
<dbReference type="EC" id="4.2.1.91" evidence="3 11"/>
<evidence type="ECO:0000256" key="9">
    <source>
        <dbReference type="ARBA" id="ARBA00023222"/>
    </source>
</evidence>
<evidence type="ECO:0000256" key="3">
    <source>
        <dbReference type="ARBA" id="ARBA00013259"/>
    </source>
</evidence>
<evidence type="ECO:0000256" key="10">
    <source>
        <dbReference type="ARBA" id="ARBA00023239"/>
    </source>
</evidence>
<comment type="caution">
    <text evidence="14">The sequence shown here is derived from an EMBL/GenBank/DDBJ whole genome shotgun (WGS) entry which is preliminary data.</text>
</comment>
<evidence type="ECO:0000313" key="14">
    <source>
        <dbReference type="EMBL" id="KAF2588993.1"/>
    </source>
</evidence>
<reference evidence="14" key="1">
    <citation type="submission" date="2019-12" db="EMBL/GenBank/DDBJ databases">
        <title>Genome sequencing and annotation of Brassica cretica.</title>
        <authorList>
            <person name="Studholme D.J."/>
            <person name="Sarris P.F."/>
        </authorList>
    </citation>
    <scope>NUCLEOTIDE SEQUENCE</scope>
    <source>
        <strain evidence="14">PFS-102/07</strain>
        <tissue evidence="14">Leaf</tissue>
    </source>
</reference>
<keyword evidence="8 11" id="KW-0057">Aromatic amino acid biosynthesis</keyword>